<evidence type="ECO:0000256" key="1">
    <source>
        <dbReference type="SAM" id="MobiDB-lite"/>
    </source>
</evidence>
<dbReference type="STRING" id="98403.A0A151GIF8"/>
<proteinExistence type="predicted"/>
<reference evidence="3 4" key="1">
    <citation type="journal article" date="2016" name="Sci. Rep.">
        <title>Insights into Adaptations to a Near-Obligate Nematode Endoparasitic Lifestyle from the Finished Genome of Drechmeria coniospora.</title>
        <authorList>
            <person name="Zhang L."/>
            <person name="Zhou Z."/>
            <person name="Guo Q."/>
            <person name="Fokkens L."/>
            <person name="Miskei M."/>
            <person name="Pocsi I."/>
            <person name="Zhang W."/>
            <person name="Chen M."/>
            <person name="Wang L."/>
            <person name="Sun Y."/>
            <person name="Donzelli B.G."/>
            <person name="Gibson D.M."/>
            <person name="Nelson D.R."/>
            <person name="Luo J.G."/>
            <person name="Rep M."/>
            <person name="Liu H."/>
            <person name="Yang S."/>
            <person name="Wang J."/>
            <person name="Krasnoff S.B."/>
            <person name="Xu Y."/>
            <person name="Molnar I."/>
            <person name="Lin M."/>
        </authorList>
    </citation>
    <scope>NUCLEOTIDE SEQUENCE [LARGE SCALE GENOMIC DNA]</scope>
    <source>
        <strain evidence="3 4">ARSEF 6962</strain>
    </source>
</reference>
<dbReference type="InParanoid" id="A0A151GIF8"/>
<dbReference type="Proteomes" id="UP000076580">
    <property type="component" value="Chromosome 02"/>
</dbReference>
<feature type="region of interest" description="Disordered" evidence="1">
    <location>
        <begin position="1"/>
        <end position="90"/>
    </location>
</feature>
<dbReference type="AlphaFoldDB" id="A0A151GIF8"/>
<dbReference type="OrthoDB" id="5387389at2759"/>
<evidence type="ECO:0000313" key="3">
    <source>
        <dbReference type="EMBL" id="KYK56831.1"/>
    </source>
</evidence>
<dbReference type="PROSITE" id="PS00036">
    <property type="entry name" value="BZIP_BASIC"/>
    <property type="match status" value="1"/>
</dbReference>
<dbReference type="GeneID" id="63716480"/>
<gene>
    <name evidence="3" type="ORF">DCS_03837</name>
</gene>
<dbReference type="GO" id="GO:0003700">
    <property type="term" value="F:DNA-binding transcription factor activity"/>
    <property type="evidence" value="ECO:0007669"/>
    <property type="project" value="InterPro"/>
</dbReference>
<accession>A0A151GIF8</accession>
<dbReference type="CDD" id="cd14688">
    <property type="entry name" value="bZIP_YAP"/>
    <property type="match status" value="1"/>
</dbReference>
<dbReference type="InterPro" id="IPR004827">
    <property type="entry name" value="bZIP"/>
</dbReference>
<organism evidence="3 4">
    <name type="scientific">Drechmeria coniospora</name>
    <name type="common">Nematophagous fungus</name>
    <name type="synonym">Meria coniospora</name>
    <dbReference type="NCBI Taxonomy" id="98403"/>
    <lineage>
        <taxon>Eukaryota</taxon>
        <taxon>Fungi</taxon>
        <taxon>Dikarya</taxon>
        <taxon>Ascomycota</taxon>
        <taxon>Pezizomycotina</taxon>
        <taxon>Sordariomycetes</taxon>
        <taxon>Hypocreomycetidae</taxon>
        <taxon>Hypocreales</taxon>
        <taxon>Ophiocordycipitaceae</taxon>
        <taxon>Drechmeria</taxon>
    </lineage>
</organism>
<evidence type="ECO:0000259" key="2">
    <source>
        <dbReference type="PROSITE" id="PS00036"/>
    </source>
</evidence>
<evidence type="ECO:0000313" key="4">
    <source>
        <dbReference type="Proteomes" id="UP000076580"/>
    </source>
</evidence>
<dbReference type="Gene3D" id="1.20.5.170">
    <property type="match status" value="1"/>
</dbReference>
<comment type="caution">
    <text evidence="3">The sequence shown here is derived from an EMBL/GenBank/DDBJ whole genome shotgun (WGS) entry which is preliminary data.</text>
</comment>
<sequence length="182" mass="20276">MTAAKVARRGSDSPSKPSSTTLSLPSRKSSKSGSHNNADWAEVTDPEERRRIQNRIAQRKFREKMRENKEKLERESRNQEHAGNSYRVPLPNDVVADENLLSGLPWGSMSLSLVVSRGYEAESRRSSGRGTYIGDEPHHEPQYAVPCSVGLHQPASYGSSGGEDGYFDETNYLYQAPAFMTI</sequence>
<feature type="domain" description="BZIP" evidence="2">
    <location>
        <begin position="49"/>
        <end position="64"/>
    </location>
</feature>
<dbReference type="RefSeq" id="XP_040656183.1">
    <property type="nucleotide sequence ID" value="XM_040801150.1"/>
</dbReference>
<name>A0A151GIF8_DRECN</name>
<dbReference type="InterPro" id="IPR052635">
    <property type="entry name" value="Sec_Metab_Biosynth_Reg"/>
</dbReference>
<dbReference type="PANTHER" id="PTHR39607">
    <property type="entry name" value="XANTHOCILLIN BIOSYNTHESIS CLUSTER TRANSCRIPTION FACTOR XANC-RELATED"/>
    <property type="match status" value="1"/>
</dbReference>
<dbReference type="EMBL" id="LAYC01000002">
    <property type="protein sequence ID" value="KYK56831.1"/>
    <property type="molecule type" value="Genomic_DNA"/>
</dbReference>
<dbReference type="PANTHER" id="PTHR39607:SF2">
    <property type="entry name" value="BZIP DOMAIN-CONTAINING PROTEIN"/>
    <property type="match status" value="1"/>
</dbReference>
<dbReference type="InterPro" id="IPR046347">
    <property type="entry name" value="bZIP_sf"/>
</dbReference>
<feature type="compositionally biased region" description="Low complexity" evidence="1">
    <location>
        <begin position="12"/>
        <end position="34"/>
    </location>
</feature>
<feature type="compositionally biased region" description="Basic and acidic residues" evidence="1">
    <location>
        <begin position="64"/>
        <end position="80"/>
    </location>
</feature>
<protein>
    <recommendedName>
        <fullName evidence="2">BZIP domain-containing protein</fullName>
    </recommendedName>
</protein>
<dbReference type="SUPFAM" id="SSF57959">
    <property type="entry name" value="Leucine zipper domain"/>
    <property type="match status" value="1"/>
</dbReference>
<keyword evidence="4" id="KW-1185">Reference proteome</keyword>